<sequence>MAACELLSLSFTCLSGNPFFAVCPCSSLALLCVGVRRKKRLFHTQAKQQYLTFSKDAGSNTDKQSHCCISFMHTTSTSI</sequence>
<reference evidence="2 3" key="1">
    <citation type="submission" date="2019-09" db="EMBL/GenBank/DDBJ databases">
        <authorList>
            <consortium name="DOE Joint Genome Institute"/>
            <person name="Mondo S.J."/>
            <person name="Navarro-Mendoza M.I."/>
            <person name="Perez-Arques C."/>
            <person name="Panchal S."/>
            <person name="Nicolas F.E."/>
            <person name="Ganguly P."/>
            <person name="Pangilinan J."/>
            <person name="Grigoriev I."/>
            <person name="Heitman J."/>
            <person name="Sanya K."/>
            <person name="Garre V."/>
        </authorList>
    </citation>
    <scope>NUCLEOTIDE SEQUENCE [LARGE SCALE GENOMIC DNA]</scope>
    <source>
        <strain evidence="2 3">MU402</strain>
    </source>
</reference>
<organism evidence="2 3">
    <name type="scientific">Mucor circinelloides f. lusitanicus</name>
    <name type="common">Mucor racemosus var. lusitanicus</name>
    <dbReference type="NCBI Taxonomy" id="29924"/>
    <lineage>
        <taxon>Eukaryota</taxon>
        <taxon>Fungi</taxon>
        <taxon>Fungi incertae sedis</taxon>
        <taxon>Mucoromycota</taxon>
        <taxon>Mucoromycotina</taxon>
        <taxon>Mucoromycetes</taxon>
        <taxon>Mucorales</taxon>
        <taxon>Mucorineae</taxon>
        <taxon>Mucoraceae</taxon>
        <taxon>Mucor</taxon>
    </lineage>
</organism>
<dbReference type="AlphaFoldDB" id="A0A8H4EXR5"/>
<dbReference type="EMBL" id="JAAECE010000010">
    <property type="protein sequence ID" value="KAF1797133.1"/>
    <property type="molecule type" value="Genomic_DNA"/>
</dbReference>
<keyword evidence="1" id="KW-0812">Transmembrane</keyword>
<evidence type="ECO:0000313" key="3">
    <source>
        <dbReference type="Proteomes" id="UP000469890"/>
    </source>
</evidence>
<gene>
    <name evidence="2" type="ORF">FB192DRAFT_1402302</name>
</gene>
<evidence type="ECO:0000256" key="1">
    <source>
        <dbReference type="SAM" id="Phobius"/>
    </source>
</evidence>
<accession>A0A8H4EXR5</accession>
<keyword evidence="1" id="KW-1133">Transmembrane helix</keyword>
<dbReference type="Proteomes" id="UP000469890">
    <property type="component" value="Unassembled WGS sequence"/>
</dbReference>
<name>A0A8H4EXR5_MUCCL</name>
<feature type="transmembrane region" description="Helical" evidence="1">
    <location>
        <begin position="16"/>
        <end position="35"/>
    </location>
</feature>
<keyword evidence="1" id="KW-0472">Membrane</keyword>
<proteinExistence type="predicted"/>
<comment type="caution">
    <text evidence="2">The sequence shown here is derived from an EMBL/GenBank/DDBJ whole genome shotgun (WGS) entry which is preliminary data.</text>
</comment>
<protein>
    <submittedName>
        <fullName evidence="2">Uncharacterized protein</fullName>
    </submittedName>
</protein>
<evidence type="ECO:0000313" key="2">
    <source>
        <dbReference type="EMBL" id="KAF1797133.1"/>
    </source>
</evidence>